<sequence length="83" mass="9344">MERERQRNTSPSKHGGTLPRHLKPWGKKGISYYRPFTWDILACGSAALSDLGRLRSHLGATFALSGSMKSEEEKGIKKMVRQN</sequence>
<organism evidence="2 3">
    <name type="scientific">Trichonephila clavata</name>
    <name type="common">Joro spider</name>
    <name type="synonym">Nephila clavata</name>
    <dbReference type="NCBI Taxonomy" id="2740835"/>
    <lineage>
        <taxon>Eukaryota</taxon>
        <taxon>Metazoa</taxon>
        <taxon>Ecdysozoa</taxon>
        <taxon>Arthropoda</taxon>
        <taxon>Chelicerata</taxon>
        <taxon>Arachnida</taxon>
        <taxon>Araneae</taxon>
        <taxon>Araneomorphae</taxon>
        <taxon>Entelegynae</taxon>
        <taxon>Araneoidea</taxon>
        <taxon>Nephilidae</taxon>
        <taxon>Trichonephila</taxon>
    </lineage>
</organism>
<evidence type="ECO:0000256" key="1">
    <source>
        <dbReference type="SAM" id="MobiDB-lite"/>
    </source>
</evidence>
<dbReference type="AlphaFoldDB" id="A0A8X6I424"/>
<proteinExistence type="predicted"/>
<dbReference type="Proteomes" id="UP000887116">
    <property type="component" value="Unassembled WGS sequence"/>
</dbReference>
<accession>A0A8X6I424</accession>
<comment type="caution">
    <text evidence="2">The sequence shown here is derived from an EMBL/GenBank/DDBJ whole genome shotgun (WGS) entry which is preliminary data.</text>
</comment>
<gene>
    <name evidence="2" type="ORF">TNCT_655361</name>
</gene>
<reference evidence="2" key="1">
    <citation type="submission" date="2020-07" db="EMBL/GenBank/DDBJ databases">
        <title>Multicomponent nature underlies the extraordinary mechanical properties of spider dragline silk.</title>
        <authorList>
            <person name="Kono N."/>
            <person name="Nakamura H."/>
            <person name="Mori M."/>
            <person name="Yoshida Y."/>
            <person name="Ohtoshi R."/>
            <person name="Malay A.D."/>
            <person name="Moran D.A.P."/>
            <person name="Tomita M."/>
            <person name="Numata K."/>
            <person name="Arakawa K."/>
        </authorList>
    </citation>
    <scope>NUCLEOTIDE SEQUENCE</scope>
</reference>
<protein>
    <submittedName>
        <fullName evidence="2">Uncharacterized protein</fullName>
    </submittedName>
</protein>
<evidence type="ECO:0000313" key="2">
    <source>
        <dbReference type="EMBL" id="GFQ87182.1"/>
    </source>
</evidence>
<name>A0A8X6I424_TRICU</name>
<evidence type="ECO:0000313" key="3">
    <source>
        <dbReference type="Proteomes" id="UP000887116"/>
    </source>
</evidence>
<feature type="region of interest" description="Disordered" evidence="1">
    <location>
        <begin position="1"/>
        <end position="26"/>
    </location>
</feature>
<keyword evidence="3" id="KW-1185">Reference proteome</keyword>
<dbReference type="EMBL" id="BMAO01013237">
    <property type="protein sequence ID" value="GFQ87182.1"/>
    <property type="molecule type" value="Genomic_DNA"/>
</dbReference>